<evidence type="ECO:0000313" key="5">
    <source>
        <dbReference type="Proteomes" id="UP000619170"/>
    </source>
</evidence>
<evidence type="ECO:0000313" key="2">
    <source>
        <dbReference type="EMBL" id="KHN66957.1"/>
    </source>
</evidence>
<evidence type="ECO:0000256" key="1">
    <source>
        <dbReference type="SAM" id="Coils"/>
    </source>
</evidence>
<reference evidence="3" key="3">
    <citation type="submission" date="2020-10" db="EMBL/GenBank/DDBJ databases">
        <authorList>
            <person name="Mohd Rani F."/>
        </authorList>
    </citation>
    <scope>NUCLEOTIDE SEQUENCE</scope>
    <source>
        <strain evidence="3">AC1583</strain>
    </source>
</reference>
<reference evidence="3" key="2">
    <citation type="submission" date="2020-10" db="EMBL/GenBank/DDBJ databases">
        <title>Acinetobacter oleivorans assembled AC1583.</title>
        <authorList>
            <person name="Yeo C.C."/>
        </authorList>
    </citation>
    <scope>NUCLEOTIDE SEQUENCE</scope>
    <source>
        <strain evidence="3">AC1583</strain>
    </source>
</reference>
<dbReference type="Proteomes" id="UP000619170">
    <property type="component" value="Unassembled WGS sequence"/>
</dbReference>
<reference evidence="2 4" key="1">
    <citation type="submission" date="2014-03" db="EMBL/GenBank/DDBJ databases">
        <title>Genome sequence of the diesel-degrader and plant-growth promoter Acinetobacter oleivorans PF-1 isolated from the roots of poplar tree.</title>
        <authorList>
            <person name="Gkorezis P."/>
            <person name="van Hamme J."/>
            <person name="Rineau F."/>
            <person name="Vangronsveld J."/>
            <person name="Francetti A."/>
        </authorList>
    </citation>
    <scope>NUCLEOTIDE SEQUENCE [LARGE SCALE GENOMIC DNA]</scope>
    <source>
        <strain evidence="2 4">PF1</strain>
    </source>
</reference>
<keyword evidence="1" id="KW-0175">Coiled coil</keyword>
<evidence type="ECO:0000313" key="4">
    <source>
        <dbReference type="Proteomes" id="UP000031012"/>
    </source>
</evidence>
<dbReference type="OMA" id="MRECDIK"/>
<dbReference type="RefSeq" id="WP_004791556.1">
    <property type="nucleotide sequence ID" value="NZ_BBSS01000011.1"/>
</dbReference>
<keyword evidence="5" id="KW-1185">Reference proteome</keyword>
<sequence length="72" mass="8558">MDIIDIKIKDQFDQIHDAKAQLKKNLVEHENESLKLSQRIEHIIVDNEIILPTTELLFESEQNENIYRVVEE</sequence>
<dbReference type="GeneID" id="9381738"/>
<dbReference type="Proteomes" id="UP000031012">
    <property type="component" value="Unassembled WGS sequence"/>
</dbReference>
<accession>A0A0B2UCZ5</accession>
<proteinExistence type="predicted"/>
<comment type="caution">
    <text evidence="2">The sequence shown here is derived from an EMBL/GenBank/DDBJ whole genome shotgun (WGS) entry which is preliminary data.</text>
</comment>
<dbReference type="AlphaFoldDB" id="A0A0B2UCZ5"/>
<dbReference type="EMBL" id="JADAZL010000002">
    <property type="protein sequence ID" value="MBE2163815.1"/>
    <property type="molecule type" value="Genomic_DNA"/>
</dbReference>
<reference evidence="5" key="4">
    <citation type="submission" date="2023-07" db="EMBL/GenBank/DDBJ databases">
        <title>Acinetobacter oleivorans assembled AC1583.</title>
        <authorList>
            <person name="Yeo C.C."/>
        </authorList>
    </citation>
    <scope>NUCLEOTIDE SEQUENCE [LARGE SCALE GENOMIC DNA]</scope>
    <source>
        <strain evidence="5">AC1583</strain>
    </source>
</reference>
<name>A0A0B2UCZ5_9GAMM</name>
<gene>
    <name evidence="2" type="ORF">DH17_15600</name>
    <name evidence="3" type="ORF">IIQ43_04595</name>
</gene>
<dbReference type="EMBL" id="JHQK01000006">
    <property type="protein sequence ID" value="KHN66957.1"/>
    <property type="molecule type" value="Genomic_DNA"/>
</dbReference>
<organism evidence="2 4">
    <name type="scientific">Acinetobacter oleivorans</name>
    <dbReference type="NCBI Taxonomy" id="1148157"/>
    <lineage>
        <taxon>Bacteria</taxon>
        <taxon>Pseudomonadati</taxon>
        <taxon>Pseudomonadota</taxon>
        <taxon>Gammaproteobacteria</taxon>
        <taxon>Moraxellales</taxon>
        <taxon>Moraxellaceae</taxon>
        <taxon>Acinetobacter</taxon>
    </lineage>
</organism>
<feature type="coiled-coil region" evidence="1">
    <location>
        <begin position="12"/>
        <end position="39"/>
    </location>
</feature>
<protein>
    <submittedName>
        <fullName evidence="2">Uncharacterized protein</fullName>
    </submittedName>
</protein>
<evidence type="ECO:0000313" key="3">
    <source>
        <dbReference type="EMBL" id="MBE2163815.1"/>
    </source>
</evidence>